<organism evidence="8">
    <name type="scientific">marine metagenome</name>
    <dbReference type="NCBI Taxonomy" id="408172"/>
    <lineage>
        <taxon>unclassified sequences</taxon>
        <taxon>metagenomes</taxon>
        <taxon>ecological metagenomes</taxon>
    </lineage>
</organism>
<sequence>MHDPTAHLPDGLADELVACREPADQAATLPASCYVDPVVHRVEVDTVFRQGWVGVGRWDRWPGAGDYSAMDLAGVPVVVVRDDEGRLRAFANSCSHRSAEIMAGEGTCSRMRCPFHAWTYALDGRLVAAPSMHRTENFERADHGLHEFTVAERHGFAFVSLEEAPTPIDDWLGDFSEVHAPWPLADLVTTRRREFTVSCNWKGFAEVFNEYYHLPYVHPGSIDDTYNEPDNPEDVVGAWSTHFGTTVGTGGLLDADQHRALPVIDGLSGRAALGVRYSWLFPNLVIATGAEGMWMYEVYPDGPDRCRCAQVVCFPPATVDRKDFAEAVEAYYERFDVAIGEDIPMLERQHRGMRSPFARQGRFS</sequence>
<accession>A0A382AWP1</accession>
<evidence type="ECO:0000256" key="4">
    <source>
        <dbReference type="ARBA" id="ARBA00023002"/>
    </source>
</evidence>
<keyword evidence="5" id="KW-0408">Iron</keyword>
<keyword evidence="2" id="KW-0001">2Fe-2S</keyword>
<dbReference type="GO" id="GO:0051537">
    <property type="term" value="F:2 iron, 2 sulfur cluster binding"/>
    <property type="evidence" value="ECO:0007669"/>
    <property type="project" value="UniProtKB-KW"/>
</dbReference>
<dbReference type="InterPro" id="IPR036922">
    <property type="entry name" value="Rieske_2Fe-2S_sf"/>
</dbReference>
<evidence type="ECO:0000256" key="5">
    <source>
        <dbReference type="ARBA" id="ARBA00023004"/>
    </source>
</evidence>
<dbReference type="InterPro" id="IPR017941">
    <property type="entry name" value="Rieske_2Fe-2S"/>
</dbReference>
<dbReference type="CDD" id="cd00680">
    <property type="entry name" value="RHO_alpha_C"/>
    <property type="match status" value="1"/>
</dbReference>
<dbReference type="Gene3D" id="3.90.380.10">
    <property type="entry name" value="Naphthalene 1,2-dioxygenase Alpha Subunit, Chain A, domain 1"/>
    <property type="match status" value="1"/>
</dbReference>
<keyword evidence="6" id="KW-0411">Iron-sulfur</keyword>
<dbReference type="PANTHER" id="PTHR43756">
    <property type="entry name" value="CHOLINE MONOOXYGENASE, CHLOROPLASTIC"/>
    <property type="match status" value="1"/>
</dbReference>
<evidence type="ECO:0000313" key="8">
    <source>
        <dbReference type="EMBL" id="SVB05357.1"/>
    </source>
</evidence>
<evidence type="ECO:0000256" key="2">
    <source>
        <dbReference type="ARBA" id="ARBA00022714"/>
    </source>
</evidence>
<dbReference type="AlphaFoldDB" id="A0A382AWP1"/>
<name>A0A382AWP1_9ZZZZ</name>
<evidence type="ECO:0000256" key="6">
    <source>
        <dbReference type="ARBA" id="ARBA00023014"/>
    </source>
</evidence>
<dbReference type="GO" id="GO:0005506">
    <property type="term" value="F:iron ion binding"/>
    <property type="evidence" value="ECO:0007669"/>
    <property type="project" value="InterPro"/>
</dbReference>
<dbReference type="PRINTS" id="PR00090">
    <property type="entry name" value="RNGDIOXGNASE"/>
</dbReference>
<dbReference type="EMBL" id="UINC01026960">
    <property type="protein sequence ID" value="SVB05357.1"/>
    <property type="molecule type" value="Genomic_DNA"/>
</dbReference>
<evidence type="ECO:0000256" key="1">
    <source>
        <dbReference type="ARBA" id="ARBA00001962"/>
    </source>
</evidence>
<evidence type="ECO:0000259" key="7">
    <source>
        <dbReference type="PROSITE" id="PS51296"/>
    </source>
</evidence>
<feature type="non-terminal residue" evidence="8">
    <location>
        <position position="364"/>
    </location>
</feature>
<dbReference type="Gene3D" id="2.102.10.10">
    <property type="entry name" value="Rieske [2Fe-2S] iron-sulphur domain"/>
    <property type="match status" value="1"/>
</dbReference>
<dbReference type="InterPro" id="IPR015879">
    <property type="entry name" value="Ring_hydroxy_dOase_asu_C_dom"/>
</dbReference>
<dbReference type="InterPro" id="IPR001663">
    <property type="entry name" value="Rng_hydr_dOase-A"/>
</dbReference>
<proteinExistence type="predicted"/>
<dbReference type="Pfam" id="PF00355">
    <property type="entry name" value="Rieske"/>
    <property type="match status" value="1"/>
</dbReference>
<keyword evidence="4" id="KW-0560">Oxidoreductase</keyword>
<comment type="cofactor">
    <cofactor evidence="1">
        <name>Fe cation</name>
        <dbReference type="ChEBI" id="CHEBI:24875"/>
    </cofactor>
</comment>
<dbReference type="SUPFAM" id="SSF50022">
    <property type="entry name" value="ISP domain"/>
    <property type="match status" value="1"/>
</dbReference>
<evidence type="ECO:0000256" key="3">
    <source>
        <dbReference type="ARBA" id="ARBA00022723"/>
    </source>
</evidence>
<reference evidence="8" key="1">
    <citation type="submission" date="2018-05" db="EMBL/GenBank/DDBJ databases">
        <authorList>
            <person name="Lanie J.A."/>
            <person name="Ng W.-L."/>
            <person name="Kazmierczak K.M."/>
            <person name="Andrzejewski T.M."/>
            <person name="Davidsen T.M."/>
            <person name="Wayne K.J."/>
            <person name="Tettelin H."/>
            <person name="Glass J.I."/>
            <person name="Rusch D."/>
            <person name="Podicherti R."/>
            <person name="Tsui H.-C.T."/>
            <person name="Winkler M.E."/>
        </authorList>
    </citation>
    <scope>NUCLEOTIDE SEQUENCE</scope>
</reference>
<keyword evidence="3" id="KW-0479">Metal-binding</keyword>
<protein>
    <recommendedName>
        <fullName evidence="7">Rieske domain-containing protein</fullName>
    </recommendedName>
</protein>
<dbReference type="PROSITE" id="PS51296">
    <property type="entry name" value="RIESKE"/>
    <property type="match status" value="1"/>
</dbReference>
<dbReference type="Pfam" id="PF00848">
    <property type="entry name" value="Ring_hydroxyl_A"/>
    <property type="match status" value="1"/>
</dbReference>
<dbReference type="SUPFAM" id="SSF55961">
    <property type="entry name" value="Bet v1-like"/>
    <property type="match status" value="1"/>
</dbReference>
<dbReference type="CDD" id="cd03469">
    <property type="entry name" value="Rieske_RO_Alpha_N"/>
    <property type="match status" value="1"/>
</dbReference>
<dbReference type="GO" id="GO:0016491">
    <property type="term" value="F:oxidoreductase activity"/>
    <property type="evidence" value="ECO:0007669"/>
    <property type="project" value="UniProtKB-KW"/>
</dbReference>
<feature type="domain" description="Rieske" evidence="7">
    <location>
        <begin position="52"/>
        <end position="159"/>
    </location>
</feature>
<dbReference type="PANTHER" id="PTHR43756:SF5">
    <property type="entry name" value="CHOLINE MONOOXYGENASE, CHLOROPLASTIC"/>
    <property type="match status" value="1"/>
</dbReference>
<gene>
    <name evidence="8" type="ORF">METZ01_LOCUS158211</name>
</gene>